<evidence type="ECO:0000256" key="3">
    <source>
        <dbReference type="ARBA" id="ARBA00022729"/>
    </source>
</evidence>
<reference evidence="5 6" key="1">
    <citation type="submission" date="2012-08" db="EMBL/GenBank/DDBJ databases">
        <title>The Genome Sequence of Barnesiella intestinihominis YIT 11860.</title>
        <authorList>
            <consortium name="The Broad Institute Genome Sequencing Platform"/>
            <person name="Earl A."/>
            <person name="Ward D."/>
            <person name="Feldgarden M."/>
            <person name="Gevers D."/>
            <person name="Morotomi M."/>
            <person name="Walker B."/>
            <person name="Young S.K."/>
            <person name="Zeng Q."/>
            <person name="Gargeya S."/>
            <person name="Fitzgerald M."/>
            <person name="Haas B."/>
            <person name="Abouelleil A."/>
            <person name="Alvarado L."/>
            <person name="Arachchi H.M."/>
            <person name="Berlin A.M."/>
            <person name="Chapman S.B."/>
            <person name="Goldberg J."/>
            <person name="Griggs A."/>
            <person name="Gujja S."/>
            <person name="Hansen M."/>
            <person name="Howarth C."/>
            <person name="Imamovic A."/>
            <person name="Larimer J."/>
            <person name="McCowen C."/>
            <person name="Montmayeur A."/>
            <person name="Murphy C."/>
            <person name="Neiman D."/>
            <person name="Pearson M."/>
            <person name="Priest M."/>
            <person name="Roberts A."/>
            <person name="Saif S."/>
            <person name="Shea T."/>
            <person name="Sisk P."/>
            <person name="Sykes S."/>
            <person name="Wortman J."/>
            <person name="Nusbaum C."/>
            <person name="Birren B."/>
        </authorList>
    </citation>
    <scope>NUCLEOTIDE SEQUENCE [LARGE SCALE GENOMIC DNA]</scope>
    <source>
        <strain evidence="5 6">YIT 11860</strain>
    </source>
</reference>
<dbReference type="PATRIC" id="fig|742726.3.peg.2054"/>
<keyword evidence="3 4" id="KW-0732">Signal</keyword>
<keyword evidence="6" id="KW-1185">Reference proteome</keyword>
<dbReference type="InterPro" id="IPR006129">
    <property type="entry name" value="AdhesinB"/>
</dbReference>
<dbReference type="SUPFAM" id="SSF53807">
    <property type="entry name" value="Helical backbone' metal receptor"/>
    <property type="match status" value="1"/>
</dbReference>
<dbReference type="GeneID" id="77849179"/>
<organism evidence="5 6">
    <name type="scientific">Barnesiella intestinihominis YIT 11860</name>
    <dbReference type="NCBI Taxonomy" id="742726"/>
    <lineage>
        <taxon>Bacteria</taxon>
        <taxon>Pseudomonadati</taxon>
        <taxon>Bacteroidota</taxon>
        <taxon>Bacteroidia</taxon>
        <taxon>Bacteroidales</taxon>
        <taxon>Barnesiellaceae</taxon>
        <taxon>Barnesiella</taxon>
    </lineage>
</organism>
<dbReference type="RefSeq" id="WP_008862365.1">
    <property type="nucleotide sequence ID" value="NZ_CAXSNY010000007.1"/>
</dbReference>
<dbReference type="GO" id="GO:0046872">
    <property type="term" value="F:metal ion binding"/>
    <property type="evidence" value="ECO:0007669"/>
    <property type="project" value="InterPro"/>
</dbReference>
<dbReference type="HOGENOM" id="CLU_016838_1_0_10"/>
<accession>K0WVL5</accession>
<evidence type="ECO:0000313" key="5">
    <source>
        <dbReference type="EMBL" id="EJZ63307.1"/>
    </source>
</evidence>
<protein>
    <recommendedName>
        <fullName evidence="7">Zinc transport system substrate-binding protein</fullName>
    </recommendedName>
</protein>
<dbReference type="PROSITE" id="PS51257">
    <property type="entry name" value="PROKAR_LIPOPROTEIN"/>
    <property type="match status" value="1"/>
</dbReference>
<dbReference type="eggNOG" id="COG0803">
    <property type="taxonomic scope" value="Bacteria"/>
</dbReference>
<comment type="caution">
    <text evidence="5">The sequence shown here is derived from an EMBL/GenBank/DDBJ whole genome shotgun (WGS) entry which is preliminary data.</text>
</comment>
<evidence type="ECO:0000256" key="2">
    <source>
        <dbReference type="ARBA" id="ARBA00022448"/>
    </source>
</evidence>
<dbReference type="EMBL" id="ADLE01000014">
    <property type="protein sequence ID" value="EJZ63307.1"/>
    <property type="molecule type" value="Genomic_DNA"/>
</dbReference>
<name>K0WVL5_9BACT</name>
<dbReference type="PRINTS" id="PR00691">
    <property type="entry name" value="ADHESINB"/>
</dbReference>
<gene>
    <name evidence="5" type="ORF">HMPREF9448_01957</name>
</gene>
<comment type="similarity">
    <text evidence="1">Belongs to the bacterial solute-binding protein 9 family.</text>
</comment>
<dbReference type="OrthoDB" id="9810636at2"/>
<dbReference type="InterPro" id="IPR050492">
    <property type="entry name" value="Bact_metal-bind_prot9"/>
</dbReference>
<evidence type="ECO:0000256" key="1">
    <source>
        <dbReference type="ARBA" id="ARBA00011028"/>
    </source>
</evidence>
<sequence>MKNHSFLKYCTSILLIFIAVACTTGNKEQKIVTVTIQPQKYFAEKIAGDRFNINCIVPPGSNPEAYDPSPSHLVHLGKSIAYFKIGHIGFELAWMDKLEQNNPNMKIFDTSEGIDILSGTHEHNDADVHHHHFDADPHTWSSPKNVRIIAQNMYEAFVSIDPDGEKVFRKNYEELLDEINQVDSIMTERLSPVSGTMFAIYHPSLSYLAKDYNLHQLSLEYNGKEPSAFYLKKAIDIARENNVKVIFIQQEFDAKQAESFASEINAKVVPINPLSYNWSEELLHITDAIAGK</sequence>
<keyword evidence="2" id="KW-0813">Transport</keyword>
<dbReference type="PANTHER" id="PTHR42953:SF3">
    <property type="entry name" value="HIGH-AFFINITY ZINC UPTAKE SYSTEM PROTEIN ZNUA"/>
    <property type="match status" value="1"/>
</dbReference>
<feature type="chain" id="PRO_5003840673" description="Zinc transport system substrate-binding protein" evidence="4">
    <location>
        <begin position="22"/>
        <end position="292"/>
    </location>
</feature>
<dbReference type="STRING" id="742726.HMPREF9448_01957"/>
<dbReference type="InterPro" id="IPR006127">
    <property type="entry name" value="ZnuA-like"/>
</dbReference>
<proteinExistence type="inferred from homology"/>
<evidence type="ECO:0000313" key="6">
    <source>
        <dbReference type="Proteomes" id="UP000006044"/>
    </source>
</evidence>
<dbReference type="GO" id="GO:0007155">
    <property type="term" value="P:cell adhesion"/>
    <property type="evidence" value="ECO:0007669"/>
    <property type="project" value="InterPro"/>
</dbReference>
<evidence type="ECO:0000256" key="4">
    <source>
        <dbReference type="SAM" id="SignalP"/>
    </source>
</evidence>
<dbReference type="Proteomes" id="UP000006044">
    <property type="component" value="Unassembled WGS sequence"/>
</dbReference>
<dbReference type="Pfam" id="PF01297">
    <property type="entry name" value="ZnuA"/>
    <property type="match status" value="1"/>
</dbReference>
<evidence type="ECO:0008006" key="7">
    <source>
        <dbReference type="Google" id="ProtNLM"/>
    </source>
</evidence>
<dbReference type="Gene3D" id="3.40.50.1980">
    <property type="entry name" value="Nitrogenase molybdenum iron protein domain"/>
    <property type="match status" value="2"/>
</dbReference>
<feature type="signal peptide" evidence="4">
    <location>
        <begin position="1"/>
        <end position="21"/>
    </location>
</feature>
<dbReference type="PANTHER" id="PTHR42953">
    <property type="entry name" value="HIGH-AFFINITY ZINC UPTAKE SYSTEM PROTEIN ZNUA-RELATED"/>
    <property type="match status" value="1"/>
</dbReference>
<dbReference type="GO" id="GO:0030001">
    <property type="term" value="P:metal ion transport"/>
    <property type="evidence" value="ECO:0007669"/>
    <property type="project" value="InterPro"/>
</dbReference>
<dbReference type="AlphaFoldDB" id="K0WVL5"/>